<dbReference type="Gene3D" id="3.40.50.620">
    <property type="entry name" value="HUPs"/>
    <property type="match status" value="1"/>
</dbReference>
<keyword evidence="2" id="KW-0479">Metal-binding</keyword>
<evidence type="ECO:0000256" key="5">
    <source>
        <dbReference type="ARBA" id="ARBA00022840"/>
    </source>
</evidence>
<dbReference type="PROSITE" id="PS00178">
    <property type="entry name" value="AA_TRNA_LIGASE_I"/>
    <property type="match status" value="1"/>
</dbReference>
<proteinExistence type="inferred from homology"/>
<keyword evidence="3 7" id="KW-0547">Nucleotide-binding</keyword>
<dbReference type="EMBL" id="JACYTQ010000001">
    <property type="protein sequence ID" value="MBD8487156.1"/>
    <property type="molecule type" value="Genomic_DNA"/>
</dbReference>
<protein>
    <submittedName>
        <fullName evidence="9">tRNA glutamyl-Q synthetase</fullName>
    </submittedName>
</protein>
<sequence length="306" mass="35538">MPDNALKFKLTRLAPTPSGYLHLGNALSFAITVSLAKHFEAKIMLRIDDLDQDRVRKAYVEDIFDTLNYLEIPWDQGPKNYQAYKNFYSQTHRLNFYEEVLQHLIGTHQLFACDCSRKDILEKTDEGSYPGTCITKGLNLFHDQVNWRLITDQKAIKMRSLFEPKIKTRLPEKQQNFIVRKKDLMPAYQLASLVDDIYYGVDLIVRGQDLYDSTLMQLHLAKKIQKNKFTKTVFYHHELVRDKKMQKLSKSEGAKSIQALRKAGARKEDIYQMLGEILQFNNTVHDLSTFQDAFLKKAGINPAIQN</sequence>
<evidence type="ECO:0000256" key="6">
    <source>
        <dbReference type="ARBA" id="ARBA00023146"/>
    </source>
</evidence>
<keyword evidence="7" id="KW-0648">Protein biosynthesis</keyword>
<gene>
    <name evidence="9" type="ORF">IFO69_00210</name>
</gene>
<dbReference type="InterPro" id="IPR000924">
    <property type="entry name" value="Glu/Gln-tRNA-synth"/>
</dbReference>
<dbReference type="InterPro" id="IPR014729">
    <property type="entry name" value="Rossmann-like_a/b/a_fold"/>
</dbReference>
<dbReference type="InterPro" id="IPR001412">
    <property type="entry name" value="aa-tRNA-synth_I_CS"/>
</dbReference>
<evidence type="ECO:0000259" key="8">
    <source>
        <dbReference type="Pfam" id="PF00749"/>
    </source>
</evidence>
<evidence type="ECO:0000256" key="2">
    <source>
        <dbReference type="ARBA" id="ARBA00022723"/>
    </source>
</evidence>
<dbReference type="Proteomes" id="UP000647133">
    <property type="component" value="Unassembled WGS sequence"/>
</dbReference>
<keyword evidence="5 7" id="KW-0067">ATP-binding</keyword>
<keyword evidence="10" id="KW-1185">Reference proteome</keyword>
<evidence type="ECO:0000256" key="7">
    <source>
        <dbReference type="RuleBase" id="RU363037"/>
    </source>
</evidence>
<keyword evidence="4" id="KW-0862">Zinc</keyword>
<evidence type="ECO:0000256" key="1">
    <source>
        <dbReference type="ARBA" id="ARBA00022598"/>
    </source>
</evidence>
<name>A0ABR9AEU4_9BACT</name>
<reference evidence="9 10" key="1">
    <citation type="submission" date="2020-09" db="EMBL/GenBank/DDBJ databases">
        <title>Echinicola sp. CAU 1574 isolated from sand of Sido Beach.</title>
        <authorList>
            <person name="Kim W."/>
        </authorList>
    </citation>
    <scope>NUCLEOTIDE SEQUENCE [LARGE SCALE GENOMIC DNA]</scope>
    <source>
        <strain evidence="9 10">CAU 1574</strain>
    </source>
</reference>
<feature type="domain" description="Glutamyl/glutaminyl-tRNA synthetase class Ib catalytic" evidence="8">
    <location>
        <begin position="11"/>
        <end position="274"/>
    </location>
</feature>
<keyword evidence="1 7" id="KW-0436">Ligase</keyword>
<accession>A0ABR9AEU4</accession>
<keyword evidence="6 7" id="KW-0030">Aminoacyl-tRNA synthetase</keyword>
<dbReference type="InterPro" id="IPR020058">
    <property type="entry name" value="Glu/Gln-tRNA-synth_Ib_cat-dom"/>
</dbReference>
<dbReference type="SUPFAM" id="SSF52374">
    <property type="entry name" value="Nucleotidylyl transferase"/>
    <property type="match status" value="1"/>
</dbReference>
<comment type="caution">
    <text evidence="9">The sequence shown here is derived from an EMBL/GenBank/DDBJ whole genome shotgun (WGS) entry which is preliminary data.</text>
</comment>
<dbReference type="InterPro" id="IPR049940">
    <property type="entry name" value="GluQ/Sye"/>
</dbReference>
<evidence type="ECO:0000256" key="3">
    <source>
        <dbReference type="ARBA" id="ARBA00022741"/>
    </source>
</evidence>
<dbReference type="PRINTS" id="PR00987">
    <property type="entry name" value="TRNASYNTHGLU"/>
</dbReference>
<evidence type="ECO:0000256" key="4">
    <source>
        <dbReference type="ARBA" id="ARBA00022833"/>
    </source>
</evidence>
<dbReference type="PANTHER" id="PTHR43311:SF1">
    <property type="entry name" value="GLUTAMYL-Q TRNA(ASP) SYNTHETASE"/>
    <property type="match status" value="1"/>
</dbReference>
<organism evidence="9 10">
    <name type="scientific">Echinicola arenosa</name>
    <dbReference type="NCBI Taxonomy" id="2774144"/>
    <lineage>
        <taxon>Bacteria</taxon>
        <taxon>Pseudomonadati</taxon>
        <taxon>Bacteroidota</taxon>
        <taxon>Cytophagia</taxon>
        <taxon>Cytophagales</taxon>
        <taxon>Cyclobacteriaceae</taxon>
        <taxon>Echinicola</taxon>
    </lineage>
</organism>
<evidence type="ECO:0000313" key="10">
    <source>
        <dbReference type="Proteomes" id="UP000647133"/>
    </source>
</evidence>
<dbReference type="PANTHER" id="PTHR43311">
    <property type="entry name" value="GLUTAMATE--TRNA LIGASE"/>
    <property type="match status" value="1"/>
</dbReference>
<dbReference type="Pfam" id="PF00749">
    <property type="entry name" value="tRNA-synt_1c"/>
    <property type="match status" value="1"/>
</dbReference>
<comment type="similarity">
    <text evidence="7">Belongs to the class-I aminoacyl-tRNA synthetase family.</text>
</comment>
<evidence type="ECO:0000313" key="9">
    <source>
        <dbReference type="EMBL" id="MBD8487156.1"/>
    </source>
</evidence>